<keyword evidence="3" id="KW-1185">Reference proteome</keyword>
<comment type="caution">
    <text evidence="2">The sequence shown here is derived from an EMBL/GenBank/DDBJ whole genome shotgun (WGS) entry which is preliminary data.</text>
</comment>
<reference evidence="2" key="1">
    <citation type="journal article" date="2023" name="Mol. Phylogenet. Evol.">
        <title>Genome-scale phylogeny and comparative genomics of the fungal order Sordariales.</title>
        <authorList>
            <person name="Hensen N."/>
            <person name="Bonometti L."/>
            <person name="Westerberg I."/>
            <person name="Brannstrom I.O."/>
            <person name="Guillou S."/>
            <person name="Cros-Aarteil S."/>
            <person name="Calhoun S."/>
            <person name="Haridas S."/>
            <person name="Kuo A."/>
            <person name="Mondo S."/>
            <person name="Pangilinan J."/>
            <person name="Riley R."/>
            <person name="LaButti K."/>
            <person name="Andreopoulos B."/>
            <person name="Lipzen A."/>
            <person name="Chen C."/>
            <person name="Yan M."/>
            <person name="Daum C."/>
            <person name="Ng V."/>
            <person name="Clum A."/>
            <person name="Steindorff A."/>
            <person name="Ohm R.A."/>
            <person name="Martin F."/>
            <person name="Silar P."/>
            <person name="Natvig D.O."/>
            <person name="Lalanne C."/>
            <person name="Gautier V."/>
            <person name="Ament-Velasquez S.L."/>
            <person name="Kruys A."/>
            <person name="Hutchinson M.I."/>
            <person name="Powell A.J."/>
            <person name="Barry K."/>
            <person name="Miller A.N."/>
            <person name="Grigoriev I.V."/>
            <person name="Debuchy R."/>
            <person name="Gladieux P."/>
            <person name="Hiltunen Thoren M."/>
            <person name="Johannesson H."/>
        </authorList>
    </citation>
    <scope>NUCLEOTIDE SEQUENCE</scope>
    <source>
        <strain evidence="2">FGSC 1904</strain>
    </source>
</reference>
<proteinExistence type="predicted"/>
<feature type="compositionally biased region" description="Basic and acidic residues" evidence="1">
    <location>
        <begin position="121"/>
        <end position="141"/>
    </location>
</feature>
<gene>
    <name evidence="2" type="ORF">B0T20DRAFT_391134</name>
</gene>
<organism evidence="2 3">
    <name type="scientific">Sordaria brevicollis</name>
    <dbReference type="NCBI Taxonomy" id="83679"/>
    <lineage>
        <taxon>Eukaryota</taxon>
        <taxon>Fungi</taxon>
        <taxon>Dikarya</taxon>
        <taxon>Ascomycota</taxon>
        <taxon>Pezizomycotina</taxon>
        <taxon>Sordariomycetes</taxon>
        <taxon>Sordariomycetidae</taxon>
        <taxon>Sordariales</taxon>
        <taxon>Sordariaceae</taxon>
        <taxon>Sordaria</taxon>
    </lineage>
</organism>
<evidence type="ECO:0000313" key="3">
    <source>
        <dbReference type="Proteomes" id="UP001281003"/>
    </source>
</evidence>
<feature type="compositionally biased region" description="Low complexity" evidence="1">
    <location>
        <begin position="166"/>
        <end position="176"/>
    </location>
</feature>
<feature type="compositionally biased region" description="Polar residues" evidence="1">
    <location>
        <begin position="143"/>
        <end position="165"/>
    </location>
</feature>
<evidence type="ECO:0000313" key="2">
    <source>
        <dbReference type="EMBL" id="KAK3399570.1"/>
    </source>
</evidence>
<dbReference type="Proteomes" id="UP001281003">
    <property type="component" value="Unassembled WGS sequence"/>
</dbReference>
<sequence length="222" mass="24365">MSHQIHEKPPIMRVIEMLNGSVKPGLQMVTPELEEPLKYLEATLEAQGVALKLLYDDAGVRTPISQGSMECYIATTLWNKYILPPRSGLSNREAHDLGTRGVVSVPGPALGKISYLERRLREEGKPFDPEPHQRLPERRMEMSTPSSSSMATVQNNKQASGTDPASSSSSGRISFSCYPAKALPTEVSQTRSSTARDPKGKGKAKAVDYPAALRFSSPARWR</sequence>
<name>A0AAE0PHF4_SORBR</name>
<feature type="region of interest" description="Disordered" evidence="1">
    <location>
        <begin position="121"/>
        <end position="222"/>
    </location>
</feature>
<protein>
    <submittedName>
        <fullName evidence="2">Uncharacterized protein</fullName>
    </submittedName>
</protein>
<dbReference type="AlphaFoldDB" id="A0AAE0PHF4"/>
<reference evidence="2" key="2">
    <citation type="submission" date="2023-07" db="EMBL/GenBank/DDBJ databases">
        <authorList>
            <consortium name="Lawrence Berkeley National Laboratory"/>
            <person name="Haridas S."/>
            <person name="Hensen N."/>
            <person name="Bonometti L."/>
            <person name="Westerberg I."/>
            <person name="Brannstrom I.O."/>
            <person name="Guillou S."/>
            <person name="Cros-Aarteil S."/>
            <person name="Calhoun S."/>
            <person name="Kuo A."/>
            <person name="Mondo S."/>
            <person name="Pangilinan J."/>
            <person name="Riley R."/>
            <person name="LaButti K."/>
            <person name="Andreopoulos B."/>
            <person name="Lipzen A."/>
            <person name="Chen C."/>
            <person name="Yanf M."/>
            <person name="Daum C."/>
            <person name="Ng V."/>
            <person name="Clum A."/>
            <person name="Steindorff A."/>
            <person name="Ohm R."/>
            <person name="Martin F."/>
            <person name="Silar P."/>
            <person name="Natvig D."/>
            <person name="Lalanne C."/>
            <person name="Gautier V."/>
            <person name="Ament-velasquez S.L."/>
            <person name="Kruys A."/>
            <person name="Hutchinson M.I."/>
            <person name="Powell A.J."/>
            <person name="Barry K."/>
            <person name="Miller A.N."/>
            <person name="Grigoriev I.V."/>
            <person name="Debuchy R."/>
            <person name="Gladieux P."/>
            <person name="Thoren M.H."/>
            <person name="Johannesson H."/>
        </authorList>
    </citation>
    <scope>NUCLEOTIDE SEQUENCE</scope>
    <source>
        <strain evidence="2">FGSC 1904</strain>
    </source>
</reference>
<dbReference type="EMBL" id="JAUTDP010000004">
    <property type="protein sequence ID" value="KAK3399570.1"/>
    <property type="molecule type" value="Genomic_DNA"/>
</dbReference>
<evidence type="ECO:0000256" key="1">
    <source>
        <dbReference type="SAM" id="MobiDB-lite"/>
    </source>
</evidence>
<accession>A0AAE0PHF4</accession>